<dbReference type="GO" id="GO:0005524">
    <property type="term" value="F:ATP binding"/>
    <property type="evidence" value="ECO:0007669"/>
    <property type="project" value="UniProtKB-KW"/>
</dbReference>
<keyword evidence="3 7" id="KW-0347">Helicase</keyword>
<feature type="domain" description="Helicase ATP-binding" evidence="5">
    <location>
        <begin position="82"/>
        <end position="226"/>
    </location>
</feature>
<dbReference type="EMBL" id="CP035758">
    <property type="protein sequence ID" value="QBD79976.1"/>
    <property type="molecule type" value="Genomic_DNA"/>
</dbReference>
<dbReference type="PROSITE" id="PS51192">
    <property type="entry name" value="HELICASE_ATP_BIND_1"/>
    <property type="match status" value="1"/>
</dbReference>
<dbReference type="InterPro" id="IPR027417">
    <property type="entry name" value="P-loop_NTPase"/>
</dbReference>
<organism evidence="7 8">
    <name type="scientific">Ktedonosporobacter rubrisoli</name>
    <dbReference type="NCBI Taxonomy" id="2509675"/>
    <lineage>
        <taxon>Bacteria</taxon>
        <taxon>Bacillati</taxon>
        <taxon>Chloroflexota</taxon>
        <taxon>Ktedonobacteria</taxon>
        <taxon>Ktedonobacterales</taxon>
        <taxon>Ktedonosporobacteraceae</taxon>
        <taxon>Ktedonosporobacter</taxon>
    </lineage>
</organism>
<reference evidence="7 8" key="1">
    <citation type="submission" date="2019-01" db="EMBL/GenBank/DDBJ databases">
        <title>Ktedonosporobacter rubrisoli SCAWS-G2.</title>
        <authorList>
            <person name="Huang Y."/>
            <person name="Yan B."/>
        </authorList>
    </citation>
    <scope>NUCLEOTIDE SEQUENCE [LARGE SCALE GENOMIC DNA]</scope>
    <source>
        <strain evidence="7 8">SCAWS-G2</strain>
    </source>
</reference>
<dbReference type="PANTHER" id="PTHR11274">
    <property type="entry name" value="RAD25/XP-B DNA REPAIR HELICASE"/>
    <property type="match status" value="1"/>
</dbReference>
<evidence type="ECO:0000313" key="7">
    <source>
        <dbReference type="EMBL" id="QBD79976.1"/>
    </source>
</evidence>
<dbReference type="OrthoDB" id="9802848at2"/>
<gene>
    <name evidence="7" type="ORF">EPA93_29930</name>
</gene>
<dbReference type="GO" id="GO:0016787">
    <property type="term" value="F:hydrolase activity"/>
    <property type="evidence" value="ECO:0007669"/>
    <property type="project" value="UniProtKB-KW"/>
</dbReference>
<evidence type="ECO:0000259" key="5">
    <source>
        <dbReference type="PROSITE" id="PS51192"/>
    </source>
</evidence>
<keyword evidence="4" id="KW-0067">ATP-binding</keyword>
<dbReference type="CDD" id="cd17926">
    <property type="entry name" value="DEXHc_RE"/>
    <property type="match status" value="1"/>
</dbReference>
<evidence type="ECO:0000256" key="1">
    <source>
        <dbReference type="ARBA" id="ARBA00022741"/>
    </source>
</evidence>
<dbReference type="Proteomes" id="UP000290365">
    <property type="component" value="Chromosome"/>
</dbReference>
<dbReference type="AlphaFoldDB" id="A0A4P6JY71"/>
<dbReference type="PROSITE" id="PS51194">
    <property type="entry name" value="HELICASE_CTER"/>
    <property type="match status" value="1"/>
</dbReference>
<dbReference type="SMART" id="SM00487">
    <property type="entry name" value="DEXDc"/>
    <property type="match status" value="1"/>
</dbReference>
<dbReference type="InterPro" id="IPR014001">
    <property type="entry name" value="Helicase_ATP-bd"/>
</dbReference>
<dbReference type="SUPFAM" id="SSF52540">
    <property type="entry name" value="P-loop containing nucleoside triphosphate hydrolases"/>
    <property type="match status" value="1"/>
</dbReference>
<evidence type="ECO:0000256" key="3">
    <source>
        <dbReference type="ARBA" id="ARBA00022806"/>
    </source>
</evidence>
<dbReference type="Gene3D" id="6.10.140.1180">
    <property type="match status" value="1"/>
</dbReference>
<sequence>MAKSVYFQGGTLVLRDVGETEHPPAPFRFIKERWRCEGYHYGPVLPFLHEQAIRDTVPRWQTLNLQLQETREPHDYQVEALAAWEQADHRGSIILPTGAGKTFIAIQAIHHVKRSTVVIAPTIDLLHQWYARLVNAFATEVGVYYGAEKKVLPLTVTTYHSAGDLMSEYGNTFKLIIFDEVHHLPAPSWGEAALMAPAPMRLGLTATYPDEREQSNGRWSLDELIGPIVYTKRIEDLIGQQLAQYRTQRVRVDLTSEERTSYDADHAIYIDFVRAQRLPQRYGPSWLIELMRLSTLNPQARRAFLARQRILRLLGSCTGKFTVLEGLLREYESEQILVFTEHNATVYEIARRYLVPAITHETNAAERKHILDGFKAGHYRVIATSRVLNEGVDVPEAKIAIVLGGTSGAREYIQRLGRVLRKVENRQAVLFEIIARKTIEEGKAQRRRPQREIDKC</sequence>
<dbReference type="InterPro" id="IPR006935">
    <property type="entry name" value="Helicase/UvrB_N"/>
</dbReference>
<accession>A0A4P6JY71</accession>
<dbReference type="InterPro" id="IPR050615">
    <property type="entry name" value="ATP-dep_DNA_Helicase"/>
</dbReference>
<name>A0A4P6JY71_KTERU</name>
<dbReference type="SMART" id="SM00490">
    <property type="entry name" value="HELICc"/>
    <property type="match status" value="1"/>
</dbReference>
<dbReference type="PANTHER" id="PTHR11274:SF0">
    <property type="entry name" value="GENERAL TRANSCRIPTION AND DNA REPAIR FACTOR IIH HELICASE SUBUNIT XPB"/>
    <property type="match status" value="1"/>
</dbReference>
<keyword evidence="1" id="KW-0547">Nucleotide-binding</keyword>
<keyword evidence="8" id="KW-1185">Reference proteome</keyword>
<feature type="domain" description="Helicase C-terminal" evidence="6">
    <location>
        <begin position="323"/>
        <end position="456"/>
    </location>
</feature>
<evidence type="ECO:0000259" key="6">
    <source>
        <dbReference type="PROSITE" id="PS51194"/>
    </source>
</evidence>
<evidence type="ECO:0000256" key="2">
    <source>
        <dbReference type="ARBA" id="ARBA00022801"/>
    </source>
</evidence>
<dbReference type="KEGG" id="kbs:EPA93_29930"/>
<dbReference type="Pfam" id="PF04851">
    <property type="entry name" value="ResIII"/>
    <property type="match status" value="1"/>
</dbReference>
<dbReference type="Gene3D" id="3.40.50.300">
    <property type="entry name" value="P-loop containing nucleotide triphosphate hydrolases"/>
    <property type="match status" value="2"/>
</dbReference>
<dbReference type="GO" id="GO:0003677">
    <property type="term" value="F:DNA binding"/>
    <property type="evidence" value="ECO:0007669"/>
    <property type="project" value="InterPro"/>
</dbReference>
<evidence type="ECO:0000313" key="8">
    <source>
        <dbReference type="Proteomes" id="UP000290365"/>
    </source>
</evidence>
<protein>
    <submittedName>
        <fullName evidence="7">DEAD/DEAH box helicase</fullName>
    </submittedName>
</protein>
<keyword evidence="2" id="KW-0378">Hydrolase</keyword>
<proteinExistence type="predicted"/>
<dbReference type="RefSeq" id="WP_129891042.1">
    <property type="nucleotide sequence ID" value="NZ_CP035758.1"/>
</dbReference>
<dbReference type="Pfam" id="PF00271">
    <property type="entry name" value="Helicase_C"/>
    <property type="match status" value="1"/>
</dbReference>
<dbReference type="InterPro" id="IPR001650">
    <property type="entry name" value="Helicase_C-like"/>
</dbReference>
<evidence type="ECO:0000256" key="4">
    <source>
        <dbReference type="ARBA" id="ARBA00022840"/>
    </source>
</evidence>
<dbReference type="GO" id="GO:0004386">
    <property type="term" value="F:helicase activity"/>
    <property type="evidence" value="ECO:0007669"/>
    <property type="project" value="UniProtKB-KW"/>
</dbReference>